<dbReference type="Proteomes" id="UP000181898">
    <property type="component" value="Chromosome"/>
</dbReference>
<proteinExistence type="predicted"/>
<keyword evidence="3" id="KW-1185">Reference proteome</keyword>
<protein>
    <recommendedName>
        <fullName evidence="4">TonB C-terminal domain-containing protein</fullName>
    </recommendedName>
</protein>
<name>A0A1L3JKK0_9FLAO</name>
<organism evidence="2 3">
    <name type="scientific">Tenacibaculum todarodis</name>
    <dbReference type="NCBI Taxonomy" id="1850252"/>
    <lineage>
        <taxon>Bacteria</taxon>
        <taxon>Pseudomonadati</taxon>
        <taxon>Bacteroidota</taxon>
        <taxon>Flavobacteriia</taxon>
        <taxon>Flavobacteriales</taxon>
        <taxon>Flavobacteriaceae</taxon>
        <taxon>Tenacibaculum</taxon>
    </lineage>
</organism>
<dbReference type="Gene3D" id="3.90.930.1">
    <property type="match status" value="2"/>
</dbReference>
<dbReference type="PANTHER" id="PTHR33706">
    <property type="entry name" value="MORN VARIANT REPEAT PROTEIN"/>
    <property type="match status" value="1"/>
</dbReference>
<dbReference type="EMBL" id="CP018155">
    <property type="protein sequence ID" value="APG65649.1"/>
    <property type="molecule type" value="Genomic_DNA"/>
</dbReference>
<dbReference type="Pfam" id="PF07661">
    <property type="entry name" value="MORN_2"/>
    <property type="match status" value="5"/>
</dbReference>
<evidence type="ECO:0000313" key="3">
    <source>
        <dbReference type="Proteomes" id="UP000181898"/>
    </source>
</evidence>
<dbReference type="OrthoDB" id="9785122at2"/>
<dbReference type="STRING" id="1850252.LPB136_09860"/>
<feature type="chain" id="PRO_5013358183" description="TonB C-terminal domain-containing protein" evidence="1">
    <location>
        <begin position="20"/>
        <end position="352"/>
    </location>
</feature>
<reference evidence="2 3" key="1">
    <citation type="submission" date="2016-11" db="EMBL/GenBank/DDBJ databases">
        <title>Tenacibaculum sp. LPB0136, isolated from marine environment.</title>
        <authorList>
            <person name="Kim E."/>
            <person name="Yi H."/>
        </authorList>
    </citation>
    <scope>NUCLEOTIDE SEQUENCE [LARGE SCALE GENOMIC DNA]</scope>
    <source>
        <strain evidence="2 3">LPB0136</strain>
    </source>
</reference>
<keyword evidence="1" id="KW-0732">Signal</keyword>
<dbReference type="KEGG" id="ten:LPB136_09860"/>
<dbReference type="SUPFAM" id="SSF82185">
    <property type="entry name" value="Histone H3 K4-specific methyltransferase SET7/9 N-terminal domain"/>
    <property type="match status" value="2"/>
</dbReference>
<sequence>MRKTIIFLAIIMSINLLTAQEHKEYFDNGNLKEIGKYENDIATGEWKRYHENGQLSEIGKYENGIKKGEWKLYHENGQLFCVGKLKNGKIIGKWVFYDEQGRKTEEIEHNNVGLKHGVNIKYTYQIFTTVVIHTPYINGVKSGIYKGYADDKLLETGEIVNGLRTGVWKNYNFNGQLTDIGNYQKGEKIGEWKNYDKNGELIGSINYKNKKVKFIDNGNDNKTEVKTNTKLDLNEKISFMIIEKPPVFPGCNGNKKEIKDCFSKSIRNHILKEFNQEISNNLGLSSGKKMVLIGFLIDMNGNIVNINARAPHPKIKSEIIRVIKQLPKMKPGNQDGQNRIVKYSISHIIEVK</sequence>
<dbReference type="InterPro" id="IPR011652">
    <property type="entry name" value="MORN_2"/>
</dbReference>
<evidence type="ECO:0000313" key="2">
    <source>
        <dbReference type="EMBL" id="APG65649.1"/>
    </source>
</evidence>
<evidence type="ECO:0008006" key="4">
    <source>
        <dbReference type="Google" id="ProtNLM"/>
    </source>
</evidence>
<accession>A0A1L3JKK0</accession>
<dbReference type="AlphaFoldDB" id="A0A1L3JKK0"/>
<dbReference type="PANTHER" id="PTHR33706:SF1">
    <property type="entry name" value="TPR REPEAT PROTEIN"/>
    <property type="match status" value="1"/>
</dbReference>
<feature type="signal peptide" evidence="1">
    <location>
        <begin position="1"/>
        <end position="19"/>
    </location>
</feature>
<gene>
    <name evidence="2" type="ORF">LPB136_09860</name>
</gene>
<evidence type="ECO:0000256" key="1">
    <source>
        <dbReference type="SAM" id="SignalP"/>
    </source>
</evidence>
<dbReference type="RefSeq" id="WP_072556173.1">
    <property type="nucleotide sequence ID" value="NZ_CP018155.1"/>
</dbReference>